<proteinExistence type="predicted"/>
<evidence type="ECO:0000256" key="1">
    <source>
        <dbReference type="SAM" id="MobiDB-lite"/>
    </source>
</evidence>
<comment type="caution">
    <text evidence="2">The sequence shown here is derived from an EMBL/GenBank/DDBJ whole genome shotgun (WGS) entry which is preliminary data.</text>
</comment>
<organism evidence="2">
    <name type="scientific">marine sediment metagenome</name>
    <dbReference type="NCBI Taxonomy" id="412755"/>
    <lineage>
        <taxon>unclassified sequences</taxon>
        <taxon>metagenomes</taxon>
        <taxon>ecological metagenomes</taxon>
    </lineage>
</organism>
<gene>
    <name evidence="2" type="ORF">S06H3_06997</name>
</gene>
<dbReference type="AlphaFoldDB" id="X1KR46"/>
<name>X1KR46_9ZZZZ</name>
<feature type="compositionally biased region" description="Basic residues" evidence="1">
    <location>
        <begin position="1"/>
        <end position="18"/>
    </location>
</feature>
<accession>X1KR46</accession>
<evidence type="ECO:0000313" key="2">
    <source>
        <dbReference type="EMBL" id="GAH96110.1"/>
    </source>
</evidence>
<protein>
    <submittedName>
        <fullName evidence="2">Uncharacterized protein</fullName>
    </submittedName>
</protein>
<dbReference type="EMBL" id="BARV01002786">
    <property type="protein sequence ID" value="GAH96110.1"/>
    <property type="molecule type" value="Genomic_DNA"/>
</dbReference>
<sequence length="103" mass="10715">MAKRRRKSARRAYSKARRGGYTSRKAGMGAVINNVLDGLMVGGVQSFVPNDALGGFADTLAPIGVGWFRKNDTLMTIGGYQLGIKLAQKYGGATGAATGGGAY</sequence>
<reference evidence="2" key="1">
    <citation type="journal article" date="2014" name="Front. Microbiol.">
        <title>High frequency of phylogenetically diverse reductive dehalogenase-homologous genes in deep subseafloor sedimentary metagenomes.</title>
        <authorList>
            <person name="Kawai M."/>
            <person name="Futagami T."/>
            <person name="Toyoda A."/>
            <person name="Takaki Y."/>
            <person name="Nishi S."/>
            <person name="Hori S."/>
            <person name="Arai W."/>
            <person name="Tsubouchi T."/>
            <person name="Morono Y."/>
            <person name="Uchiyama I."/>
            <person name="Ito T."/>
            <person name="Fujiyama A."/>
            <person name="Inagaki F."/>
            <person name="Takami H."/>
        </authorList>
    </citation>
    <scope>NUCLEOTIDE SEQUENCE</scope>
    <source>
        <strain evidence="2">Expedition CK06-06</strain>
    </source>
</reference>
<feature type="region of interest" description="Disordered" evidence="1">
    <location>
        <begin position="1"/>
        <end position="21"/>
    </location>
</feature>